<dbReference type="Proteomes" id="UP000233837">
    <property type="component" value="Unassembled WGS sequence"/>
</dbReference>
<evidence type="ECO:0000313" key="1">
    <source>
        <dbReference type="EMBL" id="PKU62829.1"/>
    </source>
</evidence>
<sequence length="157" mass="18059">MGKLKIVEDVNWEIEVVYADKDRYTRMAIWEDISKYHTGDVSLLVGGDFYCIMAREEKKGGKAFHFTPAANDMASFMMSNDLIDLGFNGPAFTWTNKKDIRSQIFSRLDRFLISSSILDSFQGLKVKHLTRLASDHCPILCSFIGEVKMVYSHWIKF</sequence>
<keyword evidence="2" id="KW-1185">Reference proteome</keyword>
<dbReference type="PANTHER" id="PTHR33710">
    <property type="entry name" value="BNAC02G09200D PROTEIN"/>
    <property type="match status" value="1"/>
</dbReference>
<reference evidence="1 2" key="1">
    <citation type="journal article" date="2016" name="Sci. Rep.">
        <title>The Dendrobium catenatum Lindl. genome sequence provides insights into polysaccharide synthase, floral development and adaptive evolution.</title>
        <authorList>
            <person name="Zhang G.Q."/>
            <person name="Xu Q."/>
            <person name="Bian C."/>
            <person name="Tsai W.C."/>
            <person name="Yeh C.M."/>
            <person name="Liu K.W."/>
            <person name="Yoshida K."/>
            <person name="Zhang L.S."/>
            <person name="Chang S.B."/>
            <person name="Chen F."/>
            <person name="Shi Y."/>
            <person name="Su Y.Y."/>
            <person name="Zhang Y.Q."/>
            <person name="Chen L.J."/>
            <person name="Yin Y."/>
            <person name="Lin M."/>
            <person name="Huang H."/>
            <person name="Deng H."/>
            <person name="Wang Z.W."/>
            <person name="Zhu S.L."/>
            <person name="Zhao X."/>
            <person name="Deng C."/>
            <person name="Niu S.C."/>
            <person name="Huang J."/>
            <person name="Wang M."/>
            <person name="Liu G.H."/>
            <person name="Yang H.J."/>
            <person name="Xiao X.J."/>
            <person name="Hsiao Y.Y."/>
            <person name="Wu W.L."/>
            <person name="Chen Y.Y."/>
            <person name="Mitsuda N."/>
            <person name="Ohme-Takagi M."/>
            <person name="Luo Y.B."/>
            <person name="Van de Peer Y."/>
            <person name="Liu Z.J."/>
        </authorList>
    </citation>
    <scope>NUCLEOTIDE SEQUENCE [LARGE SCALE GENOMIC DNA]</scope>
    <source>
        <tissue evidence="1">The whole plant</tissue>
    </source>
</reference>
<gene>
    <name evidence="1" type="ORF">MA16_Dca027340</name>
</gene>
<dbReference type="SUPFAM" id="SSF56219">
    <property type="entry name" value="DNase I-like"/>
    <property type="match status" value="1"/>
</dbReference>
<dbReference type="AlphaFoldDB" id="A0A2I0VHE4"/>
<organism evidence="1 2">
    <name type="scientific">Dendrobium catenatum</name>
    <dbReference type="NCBI Taxonomy" id="906689"/>
    <lineage>
        <taxon>Eukaryota</taxon>
        <taxon>Viridiplantae</taxon>
        <taxon>Streptophyta</taxon>
        <taxon>Embryophyta</taxon>
        <taxon>Tracheophyta</taxon>
        <taxon>Spermatophyta</taxon>
        <taxon>Magnoliopsida</taxon>
        <taxon>Liliopsida</taxon>
        <taxon>Asparagales</taxon>
        <taxon>Orchidaceae</taxon>
        <taxon>Epidendroideae</taxon>
        <taxon>Malaxideae</taxon>
        <taxon>Dendrobiinae</taxon>
        <taxon>Dendrobium</taxon>
    </lineage>
</organism>
<proteinExistence type="predicted"/>
<reference evidence="1 2" key="2">
    <citation type="journal article" date="2017" name="Nature">
        <title>The Apostasia genome and the evolution of orchids.</title>
        <authorList>
            <person name="Zhang G.Q."/>
            <person name="Liu K.W."/>
            <person name="Li Z."/>
            <person name="Lohaus R."/>
            <person name="Hsiao Y.Y."/>
            <person name="Niu S.C."/>
            <person name="Wang J.Y."/>
            <person name="Lin Y.C."/>
            <person name="Xu Q."/>
            <person name="Chen L.J."/>
            <person name="Yoshida K."/>
            <person name="Fujiwara S."/>
            <person name="Wang Z.W."/>
            <person name="Zhang Y.Q."/>
            <person name="Mitsuda N."/>
            <person name="Wang M."/>
            <person name="Liu G.H."/>
            <person name="Pecoraro L."/>
            <person name="Huang H.X."/>
            <person name="Xiao X.J."/>
            <person name="Lin M."/>
            <person name="Wu X.Y."/>
            <person name="Wu W.L."/>
            <person name="Chen Y.Y."/>
            <person name="Chang S.B."/>
            <person name="Sakamoto S."/>
            <person name="Ohme-Takagi M."/>
            <person name="Yagi M."/>
            <person name="Zeng S.J."/>
            <person name="Shen C.Y."/>
            <person name="Yeh C.M."/>
            <person name="Luo Y.B."/>
            <person name="Tsai W.C."/>
            <person name="Van de Peer Y."/>
            <person name="Liu Z.J."/>
        </authorList>
    </citation>
    <scope>NUCLEOTIDE SEQUENCE [LARGE SCALE GENOMIC DNA]</scope>
    <source>
        <tissue evidence="1">The whole plant</tissue>
    </source>
</reference>
<accession>A0A2I0VHE4</accession>
<dbReference type="PANTHER" id="PTHR33710:SF71">
    <property type="entry name" value="ENDONUCLEASE_EXONUCLEASE_PHOSPHATASE DOMAIN-CONTAINING PROTEIN"/>
    <property type="match status" value="1"/>
</dbReference>
<dbReference type="EMBL" id="KZ503579">
    <property type="protein sequence ID" value="PKU62829.1"/>
    <property type="molecule type" value="Genomic_DNA"/>
</dbReference>
<evidence type="ECO:0000313" key="2">
    <source>
        <dbReference type="Proteomes" id="UP000233837"/>
    </source>
</evidence>
<protein>
    <recommendedName>
        <fullName evidence="3">Threonine dehydratase</fullName>
    </recommendedName>
</protein>
<dbReference type="Gene3D" id="3.60.10.10">
    <property type="entry name" value="Endonuclease/exonuclease/phosphatase"/>
    <property type="match status" value="1"/>
</dbReference>
<dbReference type="InterPro" id="IPR036691">
    <property type="entry name" value="Endo/exonu/phosph_ase_sf"/>
</dbReference>
<evidence type="ECO:0008006" key="3">
    <source>
        <dbReference type="Google" id="ProtNLM"/>
    </source>
</evidence>
<name>A0A2I0VHE4_9ASPA</name>